<keyword evidence="2" id="KW-1185">Reference proteome</keyword>
<gene>
    <name evidence="1" type="ORF">OLEA9_A055124</name>
</gene>
<name>A0A8S0RAR8_OLEEU</name>
<protein>
    <submittedName>
        <fullName evidence="1">Methionine aminopeptidase 1D, chloroplastic mitochondrial</fullName>
    </submittedName>
</protein>
<dbReference type="Proteomes" id="UP000594638">
    <property type="component" value="Unassembled WGS sequence"/>
</dbReference>
<accession>A0A8S0RAR8</accession>
<proteinExistence type="predicted"/>
<sequence length="158" mass="18385">MVVGCAIQPRIISSFLGDYRFIQSTSDTLPCLFRYTRGKNHVSMLNSRMVSGLTNLLFNRRYVNPQLDYDDISTSTPPVTAHKNKMDVILGERVVSINDGKIQYFLICWIDRHASYAPHYVQSCEKFEVEVHEYWLFGVHYQYLVRRKEPPPLAISYS</sequence>
<evidence type="ECO:0000313" key="1">
    <source>
        <dbReference type="EMBL" id="CAA2975821.1"/>
    </source>
</evidence>
<keyword evidence="1" id="KW-0031">Aminopeptidase</keyword>
<keyword evidence="1" id="KW-0645">Protease</keyword>
<dbReference type="EMBL" id="CACTIH010002312">
    <property type="protein sequence ID" value="CAA2975821.1"/>
    <property type="molecule type" value="Genomic_DNA"/>
</dbReference>
<dbReference type="GO" id="GO:0004177">
    <property type="term" value="F:aminopeptidase activity"/>
    <property type="evidence" value="ECO:0007669"/>
    <property type="project" value="UniProtKB-KW"/>
</dbReference>
<dbReference type="Gramene" id="OE9A055124T2">
    <property type="protein sequence ID" value="OE9A055124C2"/>
    <property type="gene ID" value="OE9A055124"/>
</dbReference>
<dbReference type="AlphaFoldDB" id="A0A8S0RAR8"/>
<keyword evidence="1" id="KW-0378">Hydrolase</keyword>
<organism evidence="1 2">
    <name type="scientific">Olea europaea subsp. europaea</name>
    <dbReference type="NCBI Taxonomy" id="158383"/>
    <lineage>
        <taxon>Eukaryota</taxon>
        <taxon>Viridiplantae</taxon>
        <taxon>Streptophyta</taxon>
        <taxon>Embryophyta</taxon>
        <taxon>Tracheophyta</taxon>
        <taxon>Spermatophyta</taxon>
        <taxon>Magnoliopsida</taxon>
        <taxon>eudicotyledons</taxon>
        <taxon>Gunneridae</taxon>
        <taxon>Pentapetalae</taxon>
        <taxon>asterids</taxon>
        <taxon>lamiids</taxon>
        <taxon>Lamiales</taxon>
        <taxon>Oleaceae</taxon>
        <taxon>Oleeae</taxon>
        <taxon>Olea</taxon>
    </lineage>
</organism>
<comment type="caution">
    <text evidence="1">The sequence shown here is derived from an EMBL/GenBank/DDBJ whole genome shotgun (WGS) entry which is preliminary data.</text>
</comment>
<evidence type="ECO:0000313" key="2">
    <source>
        <dbReference type="Proteomes" id="UP000594638"/>
    </source>
</evidence>
<reference evidence="1 2" key="1">
    <citation type="submission" date="2019-12" db="EMBL/GenBank/DDBJ databases">
        <authorList>
            <person name="Alioto T."/>
            <person name="Alioto T."/>
            <person name="Gomez Garrido J."/>
        </authorList>
    </citation>
    <scope>NUCLEOTIDE SEQUENCE [LARGE SCALE GENOMIC DNA]</scope>
</reference>